<dbReference type="Proteomes" id="UP000283523">
    <property type="component" value="Unassembled WGS sequence"/>
</dbReference>
<proteinExistence type="predicted"/>
<keyword evidence="1" id="KW-0732">Signal</keyword>
<accession>A0A418MCJ1</accession>
<comment type="caution">
    <text evidence="2">The sequence shown here is derived from an EMBL/GenBank/DDBJ whole genome shotgun (WGS) entry which is preliminary data.</text>
</comment>
<feature type="chain" id="PRO_5019059666" description="Outer membrane protein beta-barrel domain-containing protein" evidence="1">
    <location>
        <begin position="25"/>
        <end position="178"/>
    </location>
</feature>
<name>A0A418MCJ1_9BACT</name>
<organism evidence="2 3">
    <name type="scientific">Fibrisoma montanum</name>
    <dbReference type="NCBI Taxonomy" id="2305895"/>
    <lineage>
        <taxon>Bacteria</taxon>
        <taxon>Pseudomonadati</taxon>
        <taxon>Bacteroidota</taxon>
        <taxon>Cytophagia</taxon>
        <taxon>Cytophagales</taxon>
        <taxon>Spirosomataceae</taxon>
        <taxon>Fibrisoma</taxon>
    </lineage>
</organism>
<sequence length="178" mass="19819">MRKIGLFLLLMSLGWLGATNHAQAQYNNWSVGFRIGEPSGVNVRKYFGENHAFDLNIGTYGGLYGNNRAYRAGRYKSVGLAVQGHFLWHTSFGSSQTFRGYYGFGGQIGSRRYYPDRLAYVNEFESTISLGGSGVAGLEIFPASKPYSFFLETGLYVEVLPAPFFLNLQSGVGLRYNF</sequence>
<protein>
    <recommendedName>
        <fullName evidence="4">Outer membrane protein beta-barrel domain-containing protein</fullName>
    </recommendedName>
</protein>
<keyword evidence="3" id="KW-1185">Reference proteome</keyword>
<evidence type="ECO:0000313" key="2">
    <source>
        <dbReference type="EMBL" id="RIV24091.1"/>
    </source>
</evidence>
<dbReference type="EMBL" id="QXED01000003">
    <property type="protein sequence ID" value="RIV24091.1"/>
    <property type="molecule type" value="Genomic_DNA"/>
</dbReference>
<reference evidence="2 3" key="1">
    <citation type="submission" date="2018-08" db="EMBL/GenBank/DDBJ databases">
        <title>Fibrisoma montanum sp. nov., isolated from Danxia mountain soil.</title>
        <authorList>
            <person name="Huang Y."/>
        </authorList>
    </citation>
    <scope>NUCLEOTIDE SEQUENCE [LARGE SCALE GENOMIC DNA]</scope>
    <source>
        <strain evidence="2 3">HYT19</strain>
    </source>
</reference>
<dbReference type="OrthoDB" id="9790491at2"/>
<evidence type="ECO:0000313" key="3">
    <source>
        <dbReference type="Proteomes" id="UP000283523"/>
    </source>
</evidence>
<feature type="signal peptide" evidence="1">
    <location>
        <begin position="1"/>
        <end position="24"/>
    </location>
</feature>
<evidence type="ECO:0000256" key="1">
    <source>
        <dbReference type="SAM" id="SignalP"/>
    </source>
</evidence>
<dbReference type="AlphaFoldDB" id="A0A418MCJ1"/>
<gene>
    <name evidence="2" type="ORF">DYU11_11425</name>
</gene>
<evidence type="ECO:0008006" key="4">
    <source>
        <dbReference type="Google" id="ProtNLM"/>
    </source>
</evidence>
<dbReference type="RefSeq" id="WP_119668307.1">
    <property type="nucleotide sequence ID" value="NZ_QXED01000003.1"/>
</dbReference>